<dbReference type="GO" id="GO:0005737">
    <property type="term" value="C:cytoplasm"/>
    <property type="evidence" value="ECO:0007669"/>
    <property type="project" value="UniProtKB-SubCell"/>
</dbReference>
<evidence type="ECO:0000313" key="11">
    <source>
        <dbReference type="Proteomes" id="UP000051934"/>
    </source>
</evidence>
<feature type="site" description="Involved in the stabilization of negative charge on the oxyanion by the formation of the oxyanion hole" evidence="9">
    <location>
        <position position="108"/>
    </location>
</feature>
<dbReference type="Proteomes" id="UP000051934">
    <property type="component" value="Unassembled WGS sequence"/>
</dbReference>
<dbReference type="InterPro" id="IPR002813">
    <property type="entry name" value="Arg_biosynth_ArgJ"/>
</dbReference>
<keyword evidence="9" id="KW-0511">Multifunctional enzyme</keyword>
<feature type="chain" id="PRO_5023471360" description="Arginine biosynthesis bifunctional protein ArgJ beta chain" evidence="9">
    <location>
        <begin position="182"/>
        <end position="397"/>
    </location>
</feature>
<comment type="catalytic activity">
    <reaction evidence="9">
        <text>L-glutamate + acetyl-CoA = N-acetyl-L-glutamate + CoA + H(+)</text>
        <dbReference type="Rhea" id="RHEA:24292"/>
        <dbReference type="ChEBI" id="CHEBI:15378"/>
        <dbReference type="ChEBI" id="CHEBI:29985"/>
        <dbReference type="ChEBI" id="CHEBI:44337"/>
        <dbReference type="ChEBI" id="CHEBI:57287"/>
        <dbReference type="ChEBI" id="CHEBI:57288"/>
        <dbReference type="EC" id="2.3.1.1"/>
    </reaction>
</comment>
<keyword evidence="6 9" id="KW-0068">Autocatalytic cleavage</keyword>
<dbReference type="CDD" id="cd02152">
    <property type="entry name" value="OAT"/>
    <property type="match status" value="1"/>
</dbReference>
<feature type="active site" description="Nucleophile" evidence="9">
    <location>
        <position position="182"/>
    </location>
</feature>
<comment type="subcellular location">
    <subcellularLocation>
        <location evidence="9">Cytoplasm</location>
    </subcellularLocation>
</comment>
<dbReference type="EC" id="2.3.1.35" evidence="9"/>
<evidence type="ECO:0000256" key="2">
    <source>
        <dbReference type="ARBA" id="ARBA00011475"/>
    </source>
</evidence>
<evidence type="ECO:0000256" key="5">
    <source>
        <dbReference type="ARBA" id="ARBA00022679"/>
    </source>
</evidence>
<keyword evidence="9" id="KW-0963">Cytoplasm</keyword>
<feature type="binding site" evidence="9">
    <location>
        <position position="397"/>
    </location>
    <ligand>
        <name>substrate</name>
    </ligand>
</feature>
<dbReference type="FunFam" id="3.10.20.340:FF:000001">
    <property type="entry name" value="Arginine biosynthesis bifunctional protein ArgJ, chloroplastic"/>
    <property type="match status" value="1"/>
</dbReference>
<dbReference type="PANTHER" id="PTHR23100:SF0">
    <property type="entry name" value="ARGININE BIOSYNTHESIS BIFUNCTIONAL PROTEIN ARGJ, MITOCHONDRIAL"/>
    <property type="match status" value="1"/>
</dbReference>
<dbReference type="GO" id="GO:0006592">
    <property type="term" value="P:ornithine biosynthetic process"/>
    <property type="evidence" value="ECO:0007669"/>
    <property type="project" value="TreeGrafter"/>
</dbReference>
<dbReference type="GO" id="GO:0004042">
    <property type="term" value="F:L-glutamate N-acetyltransferase activity"/>
    <property type="evidence" value="ECO:0007669"/>
    <property type="project" value="UniProtKB-UniRule"/>
</dbReference>
<evidence type="ECO:0000256" key="7">
    <source>
        <dbReference type="ARBA" id="ARBA00023315"/>
    </source>
</evidence>
<gene>
    <name evidence="9 10" type="primary">argJ</name>
    <name evidence="10" type="ORF">ABR69_07330</name>
</gene>
<dbReference type="Gene3D" id="3.60.70.12">
    <property type="entry name" value="L-amino peptidase D-ALA esterase/amidase"/>
    <property type="match status" value="1"/>
</dbReference>
<comment type="function">
    <text evidence="9">Catalyzes two activities which are involved in the cyclic version of arginine biosynthesis: the synthesis of N-acetylglutamate from glutamate and acetyl-CoA as the acetyl donor, and of ornithine by transacetylation between N(2)-acetylornithine and glutamate.</text>
</comment>
<evidence type="ECO:0000313" key="10">
    <source>
        <dbReference type="EMBL" id="KRO73281.1"/>
    </source>
</evidence>
<feature type="chain" id="PRO_5023471361" description="Arginine biosynthesis bifunctional protein ArgJ alpha chain" evidence="9">
    <location>
        <begin position="1"/>
        <end position="181"/>
    </location>
</feature>
<evidence type="ECO:0000256" key="3">
    <source>
        <dbReference type="ARBA" id="ARBA00022571"/>
    </source>
</evidence>
<dbReference type="Gene3D" id="3.10.20.340">
    <property type="entry name" value="ArgJ beta chain, C-terminal domain"/>
    <property type="match status" value="1"/>
</dbReference>
<evidence type="ECO:0000256" key="9">
    <source>
        <dbReference type="HAMAP-Rule" id="MF_01106"/>
    </source>
</evidence>
<keyword evidence="5 9" id="KW-0808">Transferase</keyword>
<feature type="binding site" evidence="9">
    <location>
        <position position="182"/>
    </location>
    <ligand>
        <name>substrate</name>
    </ligand>
</feature>
<name>A0A0R2SEH3_9GAMM</name>
<dbReference type="PANTHER" id="PTHR23100">
    <property type="entry name" value="ARGININE BIOSYNTHESIS BIFUNCTIONAL PROTEIN ARGJ"/>
    <property type="match status" value="1"/>
</dbReference>
<comment type="catalytic activity">
    <reaction evidence="8 9">
        <text>N(2)-acetyl-L-ornithine + L-glutamate = N-acetyl-L-glutamate + L-ornithine</text>
        <dbReference type="Rhea" id="RHEA:15349"/>
        <dbReference type="ChEBI" id="CHEBI:29985"/>
        <dbReference type="ChEBI" id="CHEBI:44337"/>
        <dbReference type="ChEBI" id="CHEBI:46911"/>
        <dbReference type="ChEBI" id="CHEBI:57805"/>
        <dbReference type="EC" id="2.3.1.35"/>
    </reaction>
</comment>
<dbReference type="SUPFAM" id="SSF56266">
    <property type="entry name" value="DmpA/ArgJ-like"/>
    <property type="match status" value="1"/>
</dbReference>
<dbReference type="FunFam" id="3.60.70.12:FF:000001">
    <property type="entry name" value="Arginine biosynthesis bifunctional protein ArgJ, chloroplastic"/>
    <property type="match status" value="1"/>
</dbReference>
<dbReference type="UniPathway" id="UPA00068">
    <property type="reaction ID" value="UER00106"/>
</dbReference>
<keyword evidence="4 9" id="KW-0028">Amino-acid biosynthesis</keyword>
<dbReference type="GO" id="GO:0006526">
    <property type="term" value="P:L-arginine biosynthetic process"/>
    <property type="evidence" value="ECO:0007669"/>
    <property type="project" value="UniProtKB-UniRule"/>
</dbReference>
<dbReference type="EMBL" id="LIBB01000013">
    <property type="protein sequence ID" value="KRO73281.1"/>
    <property type="molecule type" value="Genomic_DNA"/>
</dbReference>
<organism evidence="10 11">
    <name type="scientific">OM182 bacterium BACL3 MAG-120507-bin80</name>
    <dbReference type="NCBI Taxonomy" id="1655577"/>
    <lineage>
        <taxon>Bacteria</taxon>
        <taxon>Pseudomonadati</taxon>
        <taxon>Pseudomonadota</taxon>
        <taxon>Gammaproteobacteria</taxon>
        <taxon>OMG group</taxon>
        <taxon>OM182 clade</taxon>
    </lineage>
</organism>
<dbReference type="NCBIfam" id="TIGR00120">
    <property type="entry name" value="ArgJ"/>
    <property type="match status" value="1"/>
</dbReference>
<sequence>MENVSVEGVRSAAIESGIRYANRLDLVLFELAEKTKTAGVFTLNAFCAAPVTVARRHIAAMSPRYLLINTGNANAGTGVQGERDAIACCEAVARECGVNAEQVLPFSTGVIGELLPVDKIVSALPAAHKALAVDQIAAAARGIMTTDTRPKMVSRQVMVEGHQVTISGIAKGSGMIKPNMATMLSYIFTDARLTQSTLDRLLREQVARSFNRITVDGDTSTNDCCLLSATGYSAAPVEAESGQCHAVFEEALADVFRELAVALIKDAEGATKFVTVAVTGGRDSSECLQVGYAVAESPLVKTALFASDPNWGRILAAIGRAGLDSLDINAVEVWLGNTRIVENGCRDAHYTEEAGQAEMDRNEITISISLARGDFSEKIFTADLSYDYVRINADYRS</sequence>
<comment type="subunit">
    <text evidence="2 9">Heterotetramer of two alpha and two beta chains.</text>
</comment>
<feature type="binding site" evidence="9">
    <location>
        <position position="392"/>
    </location>
    <ligand>
        <name>substrate</name>
    </ligand>
</feature>
<keyword evidence="7 9" id="KW-0012">Acyltransferase</keyword>
<protein>
    <recommendedName>
        <fullName evidence="9">Arginine biosynthesis bifunctional protein ArgJ</fullName>
    </recommendedName>
    <domain>
        <recommendedName>
            <fullName evidence="9">Glutamate N-acetyltransferase</fullName>
            <ecNumber evidence="9">2.3.1.35</ecNumber>
        </recommendedName>
        <alternativeName>
            <fullName evidence="9">Ornithine acetyltransferase</fullName>
            <shortName evidence="9">OATase</shortName>
        </alternativeName>
        <alternativeName>
            <fullName evidence="9">Ornithine transacetylase</fullName>
        </alternativeName>
    </domain>
    <domain>
        <recommendedName>
            <fullName evidence="9">Amino-acid acetyltransferase</fullName>
            <ecNumber evidence="9">2.3.1.1</ecNumber>
        </recommendedName>
        <alternativeName>
            <fullName evidence="9">N-acetylglutamate synthase</fullName>
            <shortName evidence="9">AGSase</shortName>
        </alternativeName>
    </domain>
    <component>
        <recommendedName>
            <fullName evidence="9">Arginine biosynthesis bifunctional protein ArgJ alpha chain</fullName>
        </recommendedName>
    </component>
    <component>
        <recommendedName>
            <fullName evidence="9">Arginine biosynthesis bifunctional protein ArgJ beta chain</fullName>
        </recommendedName>
    </component>
</protein>
<feature type="binding site" evidence="9">
    <location>
        <position position="268"/>
    </location>
    <ligand>
        <name>substrate</name>
    </ligand>
</feature>
<dbReference type="NCBIfam" id="NF003802">
    <property type="entry name" value="PRK05388.1"/>
    <property type="match status" value="1"/>
</dbReference>
<keyword evidence="3 9" id="KW-0055">Arginine biosynthesis</keyword>
<feature type="site" description="Involved in the stabilization of negative charge on the oxyanion by the formation of the oxyanion hole" evidence="9">
    <location>
        <position position="109"/>
    </location>
</feature>
<dbReference type="GO" id="GO:0004358">
    <property type="term" value="F:L-glutamate N-acetyltransferase activity, acting on acetyl-L-ornithine as donor"/>
    <property type="evidence" value="ECO:0007669"/>
    <property type="project" value="UniProtKB-UniRule"/>
</dbReference>
<dbReference type="HAMAP" id="MF_01106">
    <property type="entry name" value="ArgJ"/>
    <property type="match status" value="1"/>
</dbReference>
<feature type="binding site" evidence="9">
    <location>
        <position position="171"/>
    </location>
    <ligand>
        <name>substrate</name>
    </ligand>
</feature>
<comment type="caution">
    <text evidence="10">The sequence shown here is derived from an EMBL/GenBank/DDBJ whole genome shotgun (WGS) entry which is preliminary data.</text>
</comment>
<comment type="pathway">
    <text evidence="9">Amino-acid biosynthesis; L-arginine biosynthesis; L-ornithine and N-acetyl-L-glutamate from L-glutamate and N(2)-acetyl-L-ornithine (cyclic): step 1/1.</text>
</comment>
<dbReference type="InterPro" id="IPR016117">
    <property type="entry name" value="ArgJ-like_dom_sf"/>
</dbReference>
<evidence type="ECO:0000256" key="4">
    <source>
        <dbReference type="ARBA" id="ARBA00022605"/>
    </source>
</evidence>
<proteinExistence type="inferred from homology"/>
<evidence type="ECO:0000256" key="6">
    <source>
        <dbReference type="ARBA" id="ARBA00022813"/>
    </source>
</evidence>
<comment type="pathway">
    <text evidence="9">Amino-acid biosynthesis; L-arginine biosynthesis; N(2)-acetyl-L-ornithine from L-glutamate: step 1/4.</text>
</comment>
<dbReference type="EC" id="2.3.1.1" evidence="9"/>
<evidence type="ECO:0000256" key="8">
    <source>
        <dbReference type="ARBA" id="ARBA00049439"/>
    </source>
</evidence>
<feature type="binding site" evidence="9">
    <location>
        <position position="145"/>
    </location>
    <ligand>
        <name>substrate</name>
    </ligand>
</feature>
<feature type="site" description="Cleavage; by autolysis" evidence="9">
    <location>
        <begin position="181"/>
        <end position="182"/>
    </location>
</feature>
<dbReference type="Pfam" id="PF01960">
    <property type="entry name" value="ArgJ"/>
    <property type="match status" value="1"/>
</dbReference>
<comment type="similarity">
    <text evidence="1 9">Belongs to the ArgJ family.</text>
</comment>
<reference evidence="10 11" key="1">
    <citation type="submission" date="2015-10" db="EMBL/GenBank/DDBJ databases">
        <title>Metagenome-Assembled Genomes uncover a global brackish microbiome.</title>
        <authorList>
            <person name="Hugerth L.W."/>
            <person name="Larsson J."/>
            <person name="Alneberg J."/>
            <person name="Lindh M.V."/>
            <person name="Legrand C."/>
            <person name="Pinhassi J."/>
            <person name="Andersson A.F."/>
        </authorList>
    </citation>
    <scope>NUCLEOTIDE SEQUENCE [LARGE SCALE GENOMIC DNA]</scope>
    <source>
        <strain evidence="10">BACL4 MAG-120507-bin80</strain>
    </source>
</reference>
<accession>A0A0R2SEH3</accession>
<dbReference type="AlphaFoldDB" id="A0A0R2SEH3"/>
<dbReference type="InterPro" id="IPR042195">
    <property type="entry name" value="ArgJ_beta_C"/>
</dbReference>
<evidence type="ECO:0000256" key="1">
    <source>
        <dbReference type="ARBA" id="ARBA00006774"/>
    </source>
</evidence>